<keyword evidence="2" id="KW-1185">Reference proteome</keyword>
<accession>A0A1I7NC71</accession>
<evidence type="ECO:0000313" key="2">
    <source>
        <dbReference type="Proteomes" id="UP000199074"/>
    </source>
</evidence>
<gene>
    <name evidence="1" type="ORF">SAMN05216456_1591</name>
</gene>
<dbReference type="STRING" id="429728.SAMN05216456_1591"/>
<dbReference type="RefSeq" id="WP_139232544.1">
    <property type="nucleotide sequence ID" value="NZ_FPCK01000001.1"/>
</dbReference>
<dbReference type="Proteomes" id="UP000199074">
    <property type="component" value="Unassembled WGS sequence"/>
</dbReference>
<evidence type="ECO:0000313" key="1">
    <source>
        <dbReference type="EMBL" id="SFV32267.1"/>
    </source>
</evidence>
<protein>
    <submittedName>
        <fullName evidence="1">Uncharacterized protein</fullName>
    </submittedName>
</protein>
<name>A0A1I7NC71_9HYPH</name>
<sequence>MPTTPTASSFDALADHLANMSVPELAPMHVRSPKPQLGPQKAAVQLLAIKALLPILETLPTPAALKGKSEDEFFDLLYKGPQDAVRAIADRELQRQTMKLLNELTASWRLAWGI</sequence>
<dbReference type="EMBL" id="FPCK01000001">
    <property type="protein sequence ID" value="SFV32267.1"/>
    <property type="molecule type" value="Genomic_DNA"/>
</dbReference>
<proteinExistence type="predicted"/>
<organism evidence="1 2">
    <name type="scientific">Devosia crocina</name>
    <dbReference type="NCBI Taxonomy" id="429728"/>
    <lineage>
        <taxon>Bacteria</taxon>
        <taxon>Pseudomonadati</taxon>
        <taxon>Pseudomonadota</taxon>
        <taxon>Alphaproteobacteria</taxon>
        <taxon>Hyphomicrobiales</taxon>
        <taxon>Devosiaceae</taxon>
        <taxon>Devosia</taxon>
    </lineage>
</organism>
<dbReference type="AlphaFoldDB" id="A0A1I7NC71"/>
<reference evidence="1 2" key="1">
    <citation type="submission" date="2016-10" db="EMBL/GenBank/DDBJ databases">
        <authorList>
            <person name="de Groot N.N."/>
        </authorList>
    </citation>
    <scope>NUCLEOTIDE SEQUENCE [LARGE SCALE GENOMIC DNA]</scope>
    <source>
        <strain evidence="1 2">IPL20</strain>
    </source>
</reference>